<name>A0AAD6MXH6_9EURO</name>
<dbReference type="EMBL" id="JAQJAN010000004">
    <property type="protein sequence ID" value="KAJ5731871.1"/>
    <property type="molecule type" value="Genomic_DNA"/>
</dbReference>
<dbReference type="Proteomes" id="UP001215712">
    <property type="component" value="Unassembled WGS sequence"/>
</dbReference>
<keyword evidence="3" id="KW-1185">Reference proteome</keyword>
<dbReference type="AlphaFoldDB" id="A0AAD6MXH6"/>
<proteinExistence type="predicted"/>
<protein>
    <recommendedName>
        <fullName evidence="1">Cx9C motif-containing protein 4, mitochondrial</fullName>
    </recommendedName>
</protein>
<organism evidence="2 3">
    <name type="scientific">Penicillium malachiteum</name>
    <dbReference type="NCBI Taxonomy" id="1324776"/>
    <lineage>
        <taxon>Eukaryota</taxon>
        <taxon>Fungi</taxon>
        <taxon>Dikarya</taxon>
        <taxon>Ascomycota</taxon>
        <taxon>Pezizomycotina</taxon>
        <taxon>Eurotiomycetes</taxon>
        <taxon>Eurotiomycetidae</taxon>
        <taxon>Eurotiales</taxon>
        <taxon>Aspergillaceae</taxon>
        <taxon>Penicillium</taxon>
    </lineage>
</organism>
<dbReference type="SUPFAM" id="SSF47072">
    <property type="entry name" value="Cysteine alpha-hairpin motif"/>
    <property type="match status" value="1"/>
</dbReference>
<reference evidence="2" key="2">
    <citation type="submission" date="2023-01" db="EMBL/GenBank/DDBJ databases">
        <authorList>
            <person name="Petersen C."/>
        </authorList>
    </citation>
    <scope>NUCLEOTIDE SEQUENCE</scope>
    <source>
        <strain evidence="2">IBT 17514</strain>
    </source>
</reference>
<dbReference type="Pfam" id="PF08991">
    <property type="entry name" value="CMC4"/>
    <property type="match status" value="1"/>
</dbReference>
<dbReference type="InterPro" id="IPR009069">
    <property type="entry name" value="Cys_alpha_HP_mot_SF"/>
</dbReference>
<comment type="caution">
    <text evidence="2">The sequence shown here is derived from an EMBL/GenBank/DDBJ whole genome shotgun (WGS) entry which is preliminary data.</text>
</comment>
<dbReference type="Gene3D" id="1.10.287.1130">
    <property type="entry name" value="CytochromE C oxidase copper chaperone"/>
    <property type="match status" value="1"/>
</dbReference>
<gene>
    <name evidence="2" type="ORF">N7493_003352</name>
</gene>
<accession>A0AAD6MXH6</accession>
<sequence>MPSTRYCLTKNSYKEEKCQAQIDALYECCNAFYQEQGDQASVVSCPKAQLLRLKMKQRAEATKEK</sequence>
<evidence type="ECO:0000313" key="3">
    <source>
        <dbReference type="Proteomes" id="UP001215712"/>
    </source>
</evidence>
<reference evidence="2" key="1">
    <citation type="journal article" date="2023" name="IMA Fungus">
        <title>Comparative genomic study of the Penicillium genus elucidates a diverse pangenome and 15 lateral gene transfer events.</title>
        <authorList>
            <person name="Petersen C."/>
            <person name="Sorensen T."/>
            <person name="Nielsen M.R."/>
            <person name="Sondergaard T.E."/>
            <person name="Sorensen J.L."/>
            <person name="Fitzpatrick D.A."/>
            <person name="Frisvad J.C."/>
            <person name="Nielsen K.L."/>
        </authorList>
    </citation>
    <scope>NUCLEOTIDE SEQUENCE</scope>
    <source>
        <strain evidence="2">IBT 17514</strain>
    </source>
</reference>
<evidence type="ECO:0000313" key="2">
    <source>
        <dbReference type="EMBL" id="KAJ5731871.1"/>
    </source>
</evidence>
<evidence type="ECO:0000256" key="1">
    <source>
        <dbReference type="ARBA" id="ARBA00019406"/>
    </source>
</evidence>
<dbReference type="InterPro" id="IPR027179">
    <property type="entry name" value="CMC4"/>
</dbReference>